<dbReference type="KEGG" id="mprt:ET475_07570"/>
<dbReference type="AlphaFoldDB" id="A0A4P6ECA7"/>
<dbReference type="EMBL" id="CP035494">
    <property type="protein sequence ID" value="QAY59862.1"/>
    <property type="molecule type" value="Genomic_DNA"/>
</dbReference>
<evidence type="ECO:0000313" key="3">
    <source>
        <dbReference type="Proteomes" id="UP000293995"/>
    </source>
</evidence>
<organism evidence="2 3">
    <name type="scientific">Microbacterium protaetiae</name>
    <dbReference type="NCBI Taxonomy" id="2509458"/>
    <lineage>
        <taxon>Bacteria</taxon>
        <taxon>Bacillati</taxon>
        <taxon>Actinomycetota</taxon>
        <taxon>Actinomycetes</taxon>
        <taxon>Micrococcales</taxon>
        <taxon>Microbacteriaceae</taxon>
        <taxon>Microbacterium</taxon>
    </lineage>
</organism>
<reference evidence="2 3" key="1">
    <citation type="submission" date="2019-01" db="EMBL/GenBank/DDBJ databases">
        <title>Genome sequencing of strain DFW100M-13.</title>
        <authorList>
            <person name="Heo J."/>
            <person name="Kim S.-J."/>
            <person name="Kim J.-S."/>
            <person name="Hong S.-B."/>
            <person name="Kwon S.-W."/>
        </authorList>
    </citation>
    <scope>NUCLEOTIDE SEQUENCE [LARGE SCALE GENOMIC DNA]</scope>
    <source>
        <strain evidence="2 3">DFW100M-13</strain>
    </source>
</reference>
<accession>A0A4P6ECA7</accession>
<sequence>MELRSRACRPACLWGLAETSCETNAGGWPGAAPPRRCRRAAAAPPRPPPLPPRHPAADSQPTFESRC</sequence>
<dbReference type="Proteomes" id="UP000293995">
    <property type="component" value="Chromosome"/>
</dbReference>
<evidence type="ECO:0000256" key="1">
    <source>
        <dbReference type="SAM" id="MobiDB-lite"/>
    </source>
</evidence>
<proteinExistence type="predicted"/>
<feature type="region of interest" description="Disordered" evidence="1">
    <location>
        <begin position="22"/>
        <end position="67"/>
    </location>
</feature>
<keyword evidence="3" id="KW-1185">Reference proteome</keyword>
<protein>
    <submittedName>
        <fullName evidence="2">Uncharacterized protein</fullName>
    </submittedName>
</protein>
<name>A0A4P6ECA7_9MICO</name>
<gene>
    <name evidence="2" type="ORF">ET475_07570</name>
</gene>
<feature type="compositionally biased region" description="Pro residues" evidence="1">
    <location>
        <begin position="44"/>
        <end position="54"/>
    </location>
</feature>
<evidence type="ECO:0000313" key="2">
    <source>
        <dbReference type="EMBL" id="QAY59862.1"/>
    </source>
</evidence>